<evidence type="ECO:0000259" key="3">
    <source>
        <dbReference type="Pfam" id="PF00264"/>
    </source>
</evidence>
<evidence type="ECO:0000256" key="1">
    <source>
        <dbReference type="ARBA" id="ARBA00022723"/>
    </source>
</evidence>
<accession>A0AA38R0Z2</accession>
<keyword evidence="2" id="KW-0732">Signal</keyword>
<gene>
    <name evidence="4" type="ORF">NKR19_g9614</name>
</gene>
<keyword evidence="1" id="KW-0479">Metal-binding</keyword>
<dbReference type="GO" id="GO:0016491">
    <property type="term" value="F:oxidoreductase activity"/>
    <property type="evidence" value="ECO:0007669"/>
    <property type="project" value="InterPro"/>
</dbReference>
<feature type="domain" description="Tyrosinase copper-binding" evidence="3">
    <location>
        <begin position="108"/>
        <end position="141"/>
    </location>
</feature>
<dbReference type="InterPro" id="IPR002227">
    <property type="entry name" value="Tyrosinase_Cu-bd"/>
</dbReference>
<dbReference type="InterPro" id="IPR050316">
    <property type="entry name" value="Tyrosinase/Hemocyanin"/>
</dbReference>
<proteinExistence type="predicted"/>
<dbReference type="SUPFAM" id="SSF48056">
    <property type="entry name" value="Di-copper centre-containing domain"/>
    <property type="match status" value="1"/>
</dbReference>
<dbReference type="Proteomes" id="UP001174691">
    <property type="component" value="Unassembled WGS sequence"/>
</dbReference>
<dbReference type="PANTHER" id="PTHR11474">
    <property type="entry name" value="TYROSINASE FAMILY MEMBER"/>
    <property type="match status" value="1"/>
</dbReference>
<dbReference type="Pfam" id="PF00264">
    <property type="entry name" value="Tyrosinase"/>
    <property type="match status" value="1"/>
</dbReference>
<evidence type="ECO:0000256" key="2">
    <source>
        <dbReference type="SAM" id="SignalP"/>
    </source>
</evidence>
<dbReference type="InterPro" id="IPR008922">
    <property type="entry name" value="Di-copper_centre_dom_sf"/>
</dbReference>
<dbReference type="Gene3D" id="1.10.1280.10">
    <property type="entry name" value="Di-copper center containing domain from catechol oxidase"/>
    <property type="match status" value="1"/>
</dbReference>
<dbReference type="PANTHER" id="PTHR11474:SF116">
    <property type="entry name" value="TYROSINASE"/>
    <property type="match status" value="1"/>
</dbReference>
<comment type="caution">
    <text evidence="4">The sequence shown here is derived from an EMBL/GenBank/DDBJ whole genome shotgun (WGS) entry which is preliminary data.</text>
</comment>
<protein>
    <submittedName>
        <fullName evidence="4">Di-copper centre-containing protein</fullName>
    </submittedName>
</protein>
<name>A0AA38R0Z2_9PEZI</name>
<sequence>MHLNLLTSLATLAAVLGTPLHVASDDDDGAAAAQLASIAQTAFNSTIEHVKGTIGNHGAAACDLSKLRVRREWNNLPRTEKRAYIKAVQCLQSKPAKTPASAAPGAKTRFDDFVATHINQTLTIHYTGNFLSWHRYYTWYYWDWGLTALTGLENSAIFDGSDTSLSGNGAYQGQRPDYVLGGSTGLPPLYLPAGTGGGCATSGPFKDMKVNLAPSLWTCLAVLSRVGAPALTSRTTPAASVVISTTIDDFQMEMKGIPGSGVLGVHGAGHHGFGGNSGNDLFSLHPAAAKTIAGTNTLLNNPVSQNTTLDDYIDFGYAAEPPRRIRDLLGTVEGPFCYTYADS</sequence>
<organism evidence="4 5">
    <name type="scientific">Coniochaeta hoffmannii</name>
    <dbReference type="NCBI Taxonomy" id="91930"/>
    <lineage>
        <taxon>Eukaryota</taxon>
        <taxon>Fungi</taxon>
        <taxon>Dikarya</taxon>
        <taxon>Ascomycota</taxon>
        <taxon>Pezizomycotina</taxon>
        <taxon>Sordariomycetes</taxon>
        <taxon>Sordariomycetidae</taxon>
        <taxon>Coniochaetales</taxon>
        <taxon>Coniochaetaceae</taxon>
        <taxon>Coniochaeta</taxon>
    </lineage>
</organism>
<dbReference type="EMBL" id="JANBVN010000243">
    <property type="protein sequence ID" value="KAJ9131147.1"/>
    <property type="molecule type" value="Genomic_DNA"/>
</dbReference>
<evidence type="ECO:0000313" key="4">
    <source>
        <dbReference type="EMBL" id="KAJ9131147.1"/>
    </source>
</evidence>
<dbReference type="AlphaFoldDB" id="A0AA38R0Z2"/>
<feature type="signal peptide" evidence="2">
    <location>
        <begin position="1"/>
        <end position="17"/>
    </location>
</feature>
<reference evidence="4" key="1">
    <citation type="submission" date="2022-07" db="EMBL/GenBank/DDBJ databases">
        <title>Fungi with potential for degradation of polypropylene.</title>
        <authorList>
            <person name="Gostincar C."/>
        </authorList>
    </citation>
    <scope>NUCLEOTIDE SEQUENCE</scope>
    <source>
        <strain evidence="4">EXF-13287</strain>
    </source>
</reference>
<evidence type="ECO:0000313" key="5">
    <source>
        <dbReference type="Proteomes" id="UP001174691"/>
    </source>
</evidence>
<feature type="chain" id="PRO_5041231714" evidence="2">
    <location>
        <begin position="18"/>
        <end position="343"/>
    </location>
</feature>
<dbReference type="GO" id="GO:0046872">
    <property type="term" value="F:metal ion binding"/>
    <property type="evidence" value="ECO:0007669"/>
    <property type="project" value="UniProtKB-KW"/>
</dbReference>
<keyword evidence="5" id="KW-1185">Reference proteome</keyword>